<evidence type="ECO:0000313" key="2">
    <source>
        <dbReference type="EMBL" id="TDR43318.1"/>
    </source>
</evidence>
<proteinExistence type="predicted"/>
<evidence type="ECO:0000256" key="1">
    <source>
        <dbReference type="SAM" id="Phobius"/>
    </source>
</evidence>
<feature type="transmembrane region" description="Helical" evidence="1">
    <location>
        <begin position="34"/>
        <end position="55"/>
    </location>
</feature>
<accession>A0A4R6YWV7</accession>
<keyword evidence="1" id="KW-0812">Transmembrane</keyword>
<keyword evidence="3" id="KW-1185">Reference proteome</keyword>
<keyword evidence="1" id="KW-1133">Transmembrane helix</keyword>
<organism evidence="2 3">
    <name type="scientific">Tahibacter aquaticus</name>
    <dbReference type="NCBI Taxonomy" id="520092"/>
    <lineage>
        <taxon>Bacteria</taxon>
        <taxon>Pseudomonadati</taxon>
        <taxon>Pseudomonadota</taxon>
        <taxon>Gammaproteobacteria</taxon>
        <taxon>Lysobacterales</taxon>
        <taxon>Rhodanobacteraceae</taxon>
        <taxon>Tahibacter</taxon>
    </lineage>
</organism>
<name>A0A4R6YWV7_9GAMM</name>
<dbReference type="EMBL" id="SNZH01000007">
    <property type="protein sequence ID" value="TDR43318.1"/>
    <property type="molecule type" value="Genomic_DNA"/>
</dbReference>
<protein>
    <submittedName>
        <fullName evidence="2">Uncharacterized protein</fullName>
    </submittedName>
</protein>
<reference evidence="2 3" key="1">
    <citation type="submission" date="2019-03" db="EMBL/GenBank/DDBJ databases">
        <title>Genomic Encyclopedia of Type Strains, Phase IV (KMG-IV): sequencing the most valuable type-strain genomes for metagenomic binning, comparative biology and taxonomic classification.</title>
        <authorList>
            <person name="Goeker M."/>
        </authorList>
    </citation>
    <scope>NUCLEOTIDE SEQUENCE [LARGE SCALE GENOMIC DNA]</scope>
    <source>
        <strain evidence="2 3">DSM 21667</strain>
    </source>
</reference>
<comment type="caution">
    <text evidence="2">The sequence shown here is derived from an EMBL/GenBank/DDBJ whole genome shotgun (WGS) entry which is preliminary data.</text>
</comment>
<dbReference type="AlphaFoldDB" id="A0A4R6YWV7"/>
<keyword evidence="1" id="KW-0472">Membrane</keyword>
<dbReference type="RefSeq" id="WP_133819215.1">
    <property type="nucleotide sequence ID" value="NZ_SNZH01000007.1"/>
</dbReference>
<feature type="transmembrane region" description="Helical" evidence="1">
    <location>
        <begin position="6"/>
        <end position="27"/>
    </location>
</feature>
<gene>
    <name evidence="2" type="ORF">DFR29_107332</name>
</gene>
<evidence type="ECO:0000313" key="3">
    <source>
        <dbReference type="Proteomes" id="UP000295293"/>
    </source>
</evidence>
<feature type="transmembrane region" description="Helical" evidence="1">
    <location>
        <begin position="67"/>
        <end position="86"/>
    </location>
</feature>
<sequence>MGGSSVVAILANLSPLLFIAASVVLFVKTRSPWILVAAILEVIMLMFRAGMYFGATELVSNEIFMGAWQLVGLLTGVCFLGFAATWQPDDKRRVP</sequence>
<dbReference type="Proteomes" id="UP000295293">
    <property type="component" value="Unassembled WGS sequence"/>
</dbReference>